<dbReference type="InterPro" id="IPR002052">
    <property type="entry name" value="DNA_methylase_N6_adenine_CS"/>
</dbReference>
<keyword evidence="2 5" id="KW-0808">Transferase</keyword>
<dbReference type="InterPro" id="IPR019874">
    <property type="entry name" value="RF_methyltr_PrmC"/>
</dbReference>
<name>A0A916Z1J7_9SPHN</name>
<dbReference type="InterPro" id="IPR004556">
    <property type="entry name" value="HemK-like"/>
</dbReference>
<keyword evidence="3 5" id="KW-0949">S-adenosyl-L-methionine</keyword>
<dbReference type="Pfam" id="PF05175">
    <property type="entry name" value="MTS"/>
    <property type="match status" value="1"/>
</dbReference>
<dbReference type="InterPro" id="IPR029063">
    <property type="entry name" value="SAM-dependent_MTases_sf"/>
</dbReference>
<dbReference type="Pfam" id="PF17827">
    <property type="entry name" value="PrmC_N"/>
    <property type="match status" value="1"/>
</dbReference>
<dbReference type="GO" id="GO:0003676">
    <property type="term" value="F:nucleic acid binding"/>
    <property type="evidence" value="ECO:0007669"/>
    <property type="project" value="InterPro"/>
</dbReference>
<feature type="binding site" evidence="5">
    <location>
        <begin position="188"/>
        <end position="191"/>
    </location>
    <ligand>
        <name>substrate</name>
    </ligand>
</feature>
<feature type="binding site" evidence="5">
    <location>
        <position position="170"/>
    </location>
    <ligand>
        <name>S-adenosyl-L-methionine</name>
        <dbReference type="ChEBI" id="CHEBI:59789"/>
    </ligand>
</feature>
<keyword evidence="9" id="KW-1185">Reference proteome</keyword>
<gene>
    <name evidence="5 8" type="primary">prmC</name>
    <name evidence="8" type="ORF">GCM10010990_21260</name>
</gene>
<evidence type="ECO:0000256" key="1">
    <source>
        <dbReference type="ARBA" id="ARBA00022603"/>
    </source>
</evidence>
<dbReference type="PROSITE" id="PS00092">
    <property type="entry name" value="N6_MTASE"/>
    <property type="match status" value="1"/>
</dbReference>
<evidence type="ECO:0000256" key="4">
    <source>
        <dbReference type="ARBA" id="ARBA00048391"/>
    </source>
</evidence>
<feature type="binding site" evidence="5">
    <location>
        <position position="141"/>
    </location>
    <ligand>
        <name>S-adenosyl-L-methionine</name>
        <dbReference type="ChEBI" id="CHEBI:59789"/>
    </ligand>
</feature>
<dbReference type="NCBIfam" id="TIGR03534">
    <property type="entry name" value="RF_mod_PrmC"/>
    <property type="match status" value="1"/>
</dbReference>
<evidence type="ECO:0000256" key="2">
    <source>
        <dbReference type="ARBA" id="ARBA00022679"/>
    </source>
</evidence>
<dbReference type="EMBL" id="BMIP01000004">
    <property type="protein sequence ID" value="GGD71500.1"/>
    <property type="molecule type" value="Genomic_DNA"/>
</dbReference>
<dbReference type="PANTHER" id="PTHR18895:SF74">
    <property type="entry name" value="MTRF1L RELEASE FACTOR GLUTAMINE METHYLTRANSFERASE"/>
    <property type="match status" value="1"/>
</dbReference>
<feature type="domain" description="Release factor glutamine methyltransferase N-terminal" evidence="7">
    <location>
        <begin position="8"/>
        <end position="73"/>
    </location>
</feature>
<dbReference type="RefSeq" id="WP_066774373.1">
    <property type="nucleotide sequence ID" value="NZ_BMIP01000004.1"/>
</dbReference>
<feature type="binding site" evidence="5">
    <location>
        <begin position="118"/>
        <end position="122"/>
    </location>
    <ligand>
        <name>S-adenosyl-L-methionine</name>
        <dbReference type="ChEBI" id="CHEBI:59789"/>
    </ligand>
</feature>
<evidence type="ECO:0000259" key="6">
    <source>
        <dbReference type="Pfam" id="PF05175"/>
    </source>
</evidence>
<keyword evidence="1 5" id="KW-0489">Methyltransferase</keyword>
<evidence type="ECO:0000256" key="5">
    <source>
        <dbReference type="HAMAP-Rule" id="MF_02126"/>
    </source>
</evidence>
<proteinExistence type="inferred from homology"/>
<dbReference type="InterPro" id="IPR040758">
    <property type="entry name" value="PrmC_N"/>
</dbReference>
<evidence type="ECO:0000256" key="3">
    <source>
        <dbReference type="ARBA" id="ARBA00022691"/>
    </source>
</evidence>
<dbReference type="Gene3D" id="1.10.8.10">
    <property type="entry name" value="DNA helicase RuvA subunit, C-terminal domain"/>
    <property type="match status" value="1"/>
</dbReference>
<dbReference type="GO" id="GO:0102559">
    <property type="term" value="F:peptide chain release factor N(5)-glutamine methyltransferase activity"/>
    <property type="evidence" value="ECO:0007669"/>
    <property type="project" value="UniProtKB-EC"/>
</dbReference>
<dbReference type="PANTHER" id="PTHR18895">
    <property type="entry name" value="HEMK METHYLTRANSFERASE"/>
    <property type="match status" value="1"/>
</dbReference>
<dbReference type="EC" id="2.1.1.297" evidence="5"/>
<accession>A0A916Z1J7</accession>
<comment type="caution">
    <text evidence="8">The sequence shown here is derived from an EMBL/GenBank/DDBJ whole genome shotgun (WGS) entry which is preliminary data.</text>
</comment>
<dbReference type="GO" id="GO:0032259">
    <property type="term" value="P:methylation"/>
    <property type="evidence" value="ECO:0007669"/>
    <property type="project" value="UniProtKB-KW"/>
</dbReference>
<dbReference type="NCBIfam" id="TIGR00536">
    <property type="entry name" value="hemK_fam"/>
    <property type="match status" value="1"/>
</dbReference>
<reference evidence="8" key="1">
    <citation type="journal article" date="2014" name="Int. J. Syst. Evol. Microbiol.">
        <title>Complete genome sequence of Corynebacterium casei LMG S-19264T (=DSM 44701T), isolated from a smear-ripened cheese.</title>
        <authorList>
            <consortium name="US DOE Joint Genome Institute (JGI-PGF)"/>
            <person name="Walter F."/>
            <person name="Albersmeier A."/>
            <person name="Kalinowski J."/>
            <person name="Ruckert C."/>
        </authorList>
    </citation>
    <scope>NUCLEOTIDE SEQUENCE</scope>
    <source>
        <strain evidence="8">CGMCC 1.15360</strain>
    </source>
</reference>
<evidence type="ECO:0000313" key="8">
    <source>
        <dbReference type="EMBL" id="GGD71500.1"/>
    </source>
</evidence>
<dbReference type="CDD" id="cd02440">
    <property type="entry name" value="AdoMet_MTases"/>
    <property type="match status" value="1"/>
</dbReference>
<protein>
    <recommendedName>
        <fullName evidence="5">Release factor glutamine methyltransferase</fullName>
        <shortName evidence="5">RF MTase</shortName>
        <ecNumber evidence="5">2.1.1.297</ecNumber>
    </recommendedName>
    <alternativeName>
        <fullName evidence="5">N5-glutamine methyltransferase PrmC</fullName>
    </alternativeName>
    <alternativeName>
        <fullName evidence="5">Protein-(glutamine-N5) MTase PrmC</fullName>
    </alternativeName>
    <alternativeName>
        <fullName evidence="5">Protein-glutamine N-methyltransferase PrmC</fullName>
    </alternativeName>
</protein>
<evidence type="ECO:0000259" key="7">
    <source>
        <dbReference type="Pfam" id="PF17827"/>
    </source>
</evidence>
<dbReference type="Gene3D" id="3.40.50.150">
    <property type="entry name" value="Vaccinia Virus protein VP39"/>
    <property type="match status" value="1"/>
</dbReference>
<dbReference type="SUPFAM" id="SSF53335">
    <property type="entry name" value="S-adenosyl-L-methionine-dependent methyltransferases"/>
    <property type="match status" value="1"/>
</dbReference>
<dbReference type="AlphaFoldDB" id="A0A916Z1J7"/>
<dbReference type="OrthoDB" id="9800643at2"/>
<comment type="similarity">
    <text evidence="5">Belongs to the protein N5-glutamine methyltransferase family. PrmC subfamily.</text>
</comment>
<dbReference type="Proteomes" id="UP000612349">
    <property type="component" value="Unassembled WGS sequence"/>
</dbReference>
<dbReference type="HAMAP" id="MF_02126">
    <property type="entry name" value="RF_methyltr_PrmC"/>
    <property type="match status" value="1"/>
</dbReference>
<comment type="function">
    <text evidence="5">Methylates the class 1 translation termination release factors RF1/PrfA and RF2/PrfB on the glutamine residue of the universally conserved GGQ motif.</text>
</comment>
<feature type="binding site" evidence="5">
    <location>
        <position position="188"/>
    </location>
    <ligand>
        <name>S-adenosyl-L-methionine</name>
        <dbReference type="ChEBI" id="CHEBI:59789"/>
    </ligand>
</feature>
<evidence type="ECO:0000313" key="9">
    <source>
        <dbReference type="Proteomes" id="UP000612349"/>
    </source>
</evidence>
<comment type="catalytic activity">
    <reaction evidence="4 5">
        <text>L-glutaminyl-[peptide chain release factor] + S-adenosyl-L-methionine = N(5)-methyl-L-glutaminyl-[peptide chain release factor] + S-adenosyl-L-homocysteine + H(+)</text>
        <dbReference type="Rhea" id="RHEA:42896"/>
        <dbReference type="Rhea" id="RHEA-COMP:10271"/>
        <dbReference type="Rhea" id="RHEA-COMP:10272"/>
        <dbReference type="ChEBI" id="CHEBI:15378"/>
        <dbReference type="ChEBI" id="CHEBI:30011"/>
        <dbReference type="ChEBI" id="CHEBI:57856"/>
        <dbReference type="ChEBI" id="CHEBI:59789"/>
        <dbReference type="ChEBI" id="CHEBI:61891"/>
        <dbReference type="EC" id="2.1.1.297"/>
    </reaction>
</comment>
<reference evidence="8" key="2">
    <citation type="submission" date="2020-09" db="EMBL/GenBank/DDBJ databases">
        <authorList>
            <person name="Sun Q."/>
            <person name="Zhou Y."/>
        </authorList>
    </citation>
    <scope>NUCLEOTIDE SEQUENCE</scope>
    <source>
        <strain evidence="8">CGMCC 1.15360</strain>
    </source>
</reference>
<feature type="domain" description="Methyltransferase small" evidence="6">
    <location>
        <begin position="99"/>
        <end position="196"/>
    </location>
</feature>
<sequence>MDNTVAAALRDAAQRLMPVTDAARLEAEWLMAHALDCSRSDLLLRHMQAEAPAAFAALVERRACGEPLAHITGETEFYGLSLKVTPDVLIPRSDTEILIDVAQDMLASHAPARVLDCGLGSGALLLAALSVWPDAEGAGIERSGAALAVARANAGLTGLAARADMRAGDWTQAGWSDGLGRFDLVLSNPPYVETGDPDLAADVAASDPHAALFAGLDGLDDYRVLIPALPDLLQPKGIAVFEIGSRQADAVIAIAREAGLWAEARDDLAGRPRVVVMGIAGG</sequence>
<dbReference type="InterPro" id="IPR007848">
    <property type="entry name" value="Small_mtfrase_dom"/>
</dbReference>
<dbReference type="InterPro" id="IPR050320">
    <property type="entry name" value="N5-glutamine_MTase"/>
</dbReference>
<organism evidence="8 9">
    <name type="scientific">Croceicoccus mobilis</name>
    <dbReference type="NCBI Taxonomy" id="1703339"/>
    <lineage>
        <taxon>Bacteria</taxon>
        <taxon>Pseudomonadati</taxon>
        <taxon>Pseudomonadota</taxon>
        <taxon>Alphaproteobacteria</taxon>
        <taxon>Sphingomonadales</taxon>
        <taxon>Erythrobacteraceae</taxon>
        <taxon>Croceicoccus</taxon>
    </lineage>
</organism>